<dbReference type="EMBL" id="CAIJEN010000005">
    <property type="protein sequence ID" value="CAD0086713.1"/>
    <property type="molecule type" value="Genomic_DNA"/>
</dbReference>
<evidence type="ECO:0000313" key="1">
    <source>
        <dbReference type="EMBL" id="CAD0086713.1"/>
    </source>
</evidence>
<sequence>YVSPNPETTKRGLFTEFFLERNCPEDADPKFEHLFTTHQNLMRLLINDPAMDPNREQTFSTPANSKNKMLIATVNPKSPGGEAWMLILDTTGRLESMNQSVGYNDDAGIQFSADIKAEAEKLDDLP</sequence>
<dbReference type="AlphaFoldDB" id="A0A9N8P8L6"/>
<keyword evidence="2" id="KW-1185">Reference proteome</keyword>
<gene>
    <name evidence="1" type="ORF">AWRI4619_LOCUS4258</name>
</gene>
<feature type="non-terminal residue" evidence="1">
    <location>
        <position position="126"/>
    </location>
</feature>
<organism evidence="1 2">
    <name type="scientific">Aureobasidium vineae</name>
    <dbReference type="NCBI Taxonomy" id="2773715"/>
    <lineage>
        <taxon>Eukaryota</taxon>
        <taxon>Fungi</taxon>
        <taxon>Dikarya</taxon>
        <taxon>Ascomycota</taxon>
        <taxon>Pezizomycotina</taxon>
        <taxon>Dothideomycetes</taxon>
        <taxon>Dothideomycetidae</taxon>
        <taxon>Dothideales</taxon>
        <taxon>Saccotheciaceae</taxon>
        <taxon>Aureobasidium</taxon>
    </lineage>
</organism>
<name>A0A9N8P8L6_9PEZI</name>
<accession>A0A9N8P8L6</accession>
<dbReference type="Proteomes" id="UP000716446">
    <property type="component" value="Unassembled WGS sequence"/>
</dbReference>
<proteinExistence type="predicted"/>
<evidence type="ECO:0000313" key="2">
    <source>
        <dbReference type="Proteomes" id="UP000716446"/>
    </source>
</evidence>
<reference evidence="1" key="1">
    <citation type="submission" date="2020-06" db="EMBL/GenBank/DDBJ databases">
        <authorList>
            <person name="Onetto C."/>
        </authorList>
    </citation>
    <scope>NUCLEOTIDE SEQUENCE</scope>
</reference>
<feature type="non-terminal residue" evidence="1">
    <location>
        <position position="1"/>
    </location>
</feature>
<protein>
    <submittedName>
        <fullName evidence="1">Uncharacterized protein</fullName>
    </submittedName>
</protein>
<comment type="caution">
    <text evidence="1">The sequence shown here is derived from an EMBL/GenBank/DDBJ whole genome shotgun (WGS) entry which is preliminary data.</text>
</comment>